<dbReference type="RefSeq" id="WP_229613651.1">
    <property type="nucleotide sequence ID" value="NZ_CANUIO010000005.1"/>
</dbReference>
<dbReference type="AlphaFoldDB" id="A0AA47JKK5"/>
<sequence>MTWEMPNQKPTESNARDVVVLNRFSNFLGQFDIDPRILDKREVKITRQAILVIQAMTDFDRKNVIKDIYKL</sequence>
<proteinExistence type="predicted"/>
<dbReference type="EMBL" id="CP114195">
    <property type="protein sequence ID" value="WAT92528.1"/>
    <property type="molecule type" value="Genomic_DNA"/>
</dbReference>
<accession>A0AA47JKK5</accession>
<evidence type="ECO:0000313" key="2">
    <source>
        <dbReference type="Proteomes" id="UP001156560"/>
    </source>
</evidence>
<gene>
    <name evidence="1" type="ORF">O1Q84_24565</name>
</gene>
<protein>
    <submittedName>
        <fullName evidence="1">Uncharacterized protein</fullName>
    </submittedName>
</protein>
<reference evidence="1" key="1">
    <citation type="submission" date="2022-12" db="EMBL/GenBank/DDBJ databases">
        <title>Vibrio parahaemolyticus become highly virulent by producing novel Tc toxins.</title>
        <authorList>
            <person name="Yang F."/>
            <person name="You Y."/>
            <person name="Lai Q."/>
            <person name="Xu L."/>
            <person name="Li F."/>
        </authorList>
    </citation>
    <scope>NUCLEOTIDE SEQUENCE</scope>
    <source>
        <strain evidence="1">Vp-HL-202005</strain>
    </source>
</reference>
<evidence type="ECO:0000313" key="1">
    <source>
        <dbReference type="EMBL" id="WAT92528.1"/>
    </source>
</evidence>
<organism evidence="1 2">
    <name type="scientific">Vibrio parahaemolyticus</name>
    <dbReference type="NCBI Taxonomy" id="670"/>
    <lineage>
        <taxon>Bacteria</taxon>
        <taxon>Pseudomonadati</taxon>
        <taxon>Pseudomonadota</taxon>
        <taxon>Gammaproteobacteria</taxon>
        <taxon>Vibrionales</taxon>
        <taxon>Vibrionaceae</taxon>
        <taxon>Vibrio</taxon>
    </lineage>
</organism>
<name>A0AA47JKK5_VIBPH</name>
<dbReference type="Proteomes" id="UP001156560">
    <property type="component" value="Chromosome 2"/>
</dbReference>